<evidence type="ECO:0000256" key="3">
    <source>
        <dbReference type="ARBA" id="ARBA00023004"/>
    </source>
</evidence>
<dbReference type="OrthoDB" id="9794954at2"/>
<dbReference type="SUPFAM" id="SSF53323">
    <property type="entry name" value="Pyruvate-ferredoxin oxidoreductase, PFOR, domain III"/>
    <property type="match status" value="1"/>
</dbReference>
<evidence type="ECO:0000256" key="4">
    <source>
        <dbReference type="ARBA" id="ARBA00023014"/>
    </source>
</evidence>
<dbReference type="EMBL" id="LT934425">
    <property type="protein sequence ID" value="SOH04653.1"/>
    <property type="molecule type" value="Genomic_DNA"/>
</dbReference>
<dbReference type="Proteomes" id="UP000221734">
    <property type="component" value="Chromosome Kuenenia_stuttgartiensis_MBR1"/>
</dbReference>
<dbReference type="PROSITE" id="PS00198">
    <property type="entry name" value="4FE4S_FER_1"/>
    <property type="match status" value="2"/>
</dbReference>
<dbReference type="AlphaFoldDB" id="A0A2C9CGG3"/>
<dbReference type="GO" id="GO:0051539">
    <property type="term" value="F:4 iron, 4 sulfur cluster binding"/>
    <property type="evidence" value="ECO:0007669"/>
    <property type="project" value="InterPro"/>
</dbReference>
<dbReference type="GO" id="GO:0046872">
    <property type="term" value="F:metal ion binding"/>
    <property type="evidence" value="ECO:0007669"/>
    <property type="project" value="UniProtKB-KW"/>
</dbReference>
<dbReference type="NCBIfam" id="TIGR02179">
    <property type="entry name" value="PorD_KorD"/>
    <property type="match status" value="1"/>
</dbReference>
<dbReference type="InterPro" id="IPR017896">
    <property type="entry name" value="4Fe4S_Fe-S-bd"/>
</dbReference>
<keyword evidence="1" id="KW-0479">Metal-binding</keyword>
<dbReference type="RefSeq" id="WP_099325343.1">
    <property type="nucleotide sequence ID" value="NZ_LT934425.1"/>
</dbReference>
<evidence type="ECO:0000313" key="6">
    <source>
        <dbReference type="EMBL" id="SOH04653.1"/>
    </source>
</evidence>
<accession>A0A2C9CGG3</accession>
<dbReference type="NCBIfam" id="TIGR02175">
    <property type="entry name" value="PorC_KorC"/>
    <property type="match status" value="1"/>
</dbReference>
<dbReference type="InterPro" id="IPR002869">
    <property type="entry name" value="Pyrv_flavodox_OxRed_cen"/>
</dbReference>
<evidence type="ECO:0000259" key="5">
    <source>
        <dbReference type="PROSITE" id="PS51379"/>
    </source>
</evidence>
<dbReference type="KEGG" id="kst:KSMBR1_2156"/>
<evidence type="ECO:0000256" key="1">
    <source>
        <dbReference type="ARBA" id="ARBA00022723"/>
    </source>
</evidence>
<feature type="domain" description="4Fe-4S ferredoxin-type" evidence="5">
    <location>
        <begin position="271"/>
        <end position="300"/>
    </location>
</feature>
<sequence length="304" mass="33719">MKTENTFTYRIRFHGRGGQGAKVASRILGTTAFLGGFYAQDFPLYGAERRGAPILACTRISSEPIQERGVISDPDGIIIMDETLLDDTAASPLSGLKNGGIVFINTTHTPEEIKTKYHLTGQTITLDITKISFEMLGKPILSTLSGGVAAKITRMEEDFLRQAVEKEVSEIIQDRGLIEKNIKASLYCFHAISSVMIDAKEIVHKDNPVFSVTFEPATISSPAVYSVANTPRRKTGNWRIFKPQWNYDACTKCMICVNRCPDSCISVNKEGFPFADYDNCKGCMICAEECPTKAIEKKREVHAW</sequence>
<keyword evidence="3" id="KW-0408">Iron</keyword>
<dbReference type="Pfam" id="PF00037">
    <property type="entry name" value="Fer4"/>
    <property type="match status" value="2"/>
</dbReference>
<protein>
    <recommendedName>
        <fullName evidence="5">4Fe-4S ferredoxin-type domain-containing protein</fullName>
    </recommendedName>
</protein>
<keyword evidence="7" id="KW-1185">Reference proteome</keyword>
<name>A0A2C9CGG3_KUEST</name>
<dbReference type="PROSITE" id="PS51379">
    <property type="entry name" value="4FE4S_FER_2"/>
    <property type="match status" value="2"/>
</dbReference>
<dbReference type="InterPro" id="IPR017900">
    <property type="entry name" value="4Fe4S_Fe_S_CS"/>
</dbReference>
<dbReference type="PANTHER" id="PTHR43366:SF1">
    <property type="entry name" value="PYRUVATE SYNTHASE SUBUNIT PORC"/>
    <property type="match status" value="1"/>
</dbReference>
<dbReference type="InterPro" id="IPR011898">
    <property type="entry name" value="PorD_KorD"/>
</dbReference>
<dbReference type="PANTHER" id="PTHR43366">
    <property type="entry name" value="PYRUVATE SYNTHASE SUBUNIT PORC"/>
    <property type="match status" value="1"/>
</dbReference>
<dbReference type="SUPFAM" id="SSF54862">
    <property type="entry name" value="4Fe-4S ferredoxins"/>
    <property type="match status" value="1"/>
</dbReference>
<keyword evidence="2" id="KW-0560">Oxidoreductase</keyword>
<evidence type="ECO:0000313" key="7">
    <source>
        <dbReference type="Proteomes" id="UP000221734"/>
    </source>
</evidence>
<dbReference type="InterPro" id="IPR051626">
    <property type="entry name" value="Oxidoreductase_gamma_subunit"/>
</dbReference>
<feature type="domain" description="4Fe-4S ferredoxin-type" evidence="5">
    <location>
        <begin position="241"/>
        <end position="270"/>
    </location>
</feature>
<evidence type="ECO:0000256" key="2">
    <source>
        <dbReference type="ARBA" id="ARBA00023002"/>
    </source>
</evidence>
<proteinExistence type="predicted"/>
<keyword evidence="4" id="KW-0411">Iron-sulfur</keyword>
<dbReference type="Gene3D" id="3.40.920.10">
    <property type="entry name" value="Pyruvate-ferredoxin oxidoreductase, PFOR, domain III"/>
    <property type="match status" value="1"/>
</dbReference>
<organism evidence="6 7">
    <name type="scientific">Kuenenia stuttgartiensis</name>
    <dbReference type="NCBI Taxonomy" id="174633"/>
    <lineage>
        <taxon>Bacteria</taxon>
        <taxon>Pseudomonadati</taxon>
        <taxon>Planctomycetota</taxon>
        <taxon>Candidatus Brocadiia</taxon>
        <taxon>Candidatus Brocadiales</taxon>
        <taxon>Candidatus Brocadiaceae</taxon>
        <taxon>Candidatus Kuenenia</taxon>
    </lineage>
</organism>
<dbReference type="InterPro" id="IPR011894">
    <property type="entry name" value="PorC_KorC"/>
</dbReference>
<reference evidence="7" key="1">
    <citation type="submission" date="2017-10" db="EMBL/GenBank/DDBJ databases">
        <authorList>
            <person name="Frank J."/>
        </authorList>
    </citation>
    <scope>NUCLEOTIDE SEQUENCE [LARGE SCALE GENOMIC DNA]</scope>
</reference>
<dbReference type="GO" id="GO:0016625">
    <property type="term" value="F:oxidoreductase activity, acting on the aldehyde or oxo group of donors, iron-sulfur protein as acceptor"/>
    <property type="evidence" value="ECO:0007669"/>
    <property type="project" value="InterPro"/>
</dbReference>
<dbReference type="Gene3D" id="3.30.70.20">
    <property type="match status" value="1"/>
</dbReference>
<dbReference type="Pfam" id="PF01558">
    <property type="entry name" value="POR"/>
    <property type="match status" value="1"/>
</dbReference>
<gene>
    <name evidence="6" type="ORF">KSMBR1_2156</name>
</gene>
<dbReference type="InterPro" id="IPR019752">
    <property type="entry name" value="Pyrv/ketoisovalerate_OxRed_cat"/>
</dbReference>